<feature type="transmembrane region" description="Helical" evidence="1">
    <location>
        <begin position="179"/>
        <end position="203"/>
    </location>
</feature>
<dbReference type="OMA" id="CAVYFNI"/>
<evidence type="ECO:0000313" key="2">
    <source>
        <dbReference type="EMBL" id="OXA48241.1"/>
    </source>
</evidence>
<reference evidence="2 3" key="1">
    <citation type="submission" date="2015-12" db="EMBL/GenBank/DDBJ databases">
        <title>The genome of Folsomia candida.</title>
        <authorList>
            <person name="Faddeeva A."/>
            <person name="Derks M.F."/>
            <person name="Anvar Y."/>
            <person name="Smit S."/>
            <person name="Van Straalen N."/>
            <person name="Roelofs D."/>
        </authorList>
    </citation>
    <scope>NUCLEOTIDE SEQUENCE [LARGE SCALE GENOMIC DNA]</scope>
    <source>
        <strain evidence="2 3">VU population</strain>
        <tissue evidence="2">Whole body</tissue>
    </source>
</reference>
<dbReference type="EMBL" id="LNIX01000012">
    <property type="protein sequence ID" value="OXA48241.1"/>
    <property type="molecule type" value="Genomic_DNA"/>
</dbReference>
<feature type="transmembrane region" description="Helical" evidence="1">
    <location>
        <begin position="223"/>
        <end position="239"/>
    </location>
</feature>
<evidence type="ECO:0008006" key="4">
    <source>
        <dbReference type="Google" id="ProtNLM"/>
    </source>
</evidence>
<dbReference type="AlphaFoldDB" id="A0A226DU50"/>
<accession>A0A226DU50</accession>
<sequence length="519" mass="59845">MQQNGCLKKRRRRNLTKVGGLGVKGYDEDTDTYRGLDLYQDGPYPYDRPSSLFDDRYELANRRHFEARNSGKMSSSTRITRDPGFSLPGRVQDDYDYDIFEDDVELGFGPGSRKISNAAFVSPAQKTDEALARPYLLDATVMTRLKQLLLLGKTSGAFPWSWDKRTHRINRWSPGWEKVWVVVWAFVTVQTVFLTGFQFYSFFARVGAGNKTYREVFMNSLSVYWYICAVYFNINMYLYKDLIRQYINTLFGVNKKLCDKFLIDIYGYKDGGRILINLSIPSNCSQVFASVALFCVMPYQPWYLTSYIYKPENPWYWLIPGAIQEFLVVGQVITSYMLTSWIVVAHTNSVDFWLKEIHNNNDSDYTIPEIREARSAIEIYRSLQILCTCFNDCMSPLAIPLVKVHILTGLIPCGYVLIRSMNQIFIDEFPGILTYPIGVVDCATAGFAILSMAAEMFDLGCSFIDSWSLTKQKDFRRILRSMPTLRVKVGHFYHITVSTTITFFYVTTNYIIDCIVTFP</sequence>
<keyword evidence="1" id="KW-1133">Transmembrane helix</keyword>
<dbReference type="Proteomes" id="UP000198287">
    <property type="component" value="Unassembled WGS sequence"/>
</dbReference>
<keyword evidence="3" id="KW-1185">Reference proteome</keyword>
<organism evidence="2 3">
    <name type="scientific">Folsomia candida</name>
    <name type="common">Springtail</name>
    <dbReference type="NCBI Taxonomy" id="158441"/>
    <lineage>
        <taxon>Eukaryota</taxon>
        <taxon>Metazoa</taxon>
        <taxon>Ecdysozoa</taxon>
        <taxon>Arthropoda</taxon>
        <taxon>Hexapoda</taxon>
        <taxon>Collembola</taxon>
        <taxon>Entomobryomorpha</taxon>
        <taxon>Isotomoidea</taxon>
        <taxon>Isotomidae</taxon>
        <taxon>Proisotominae</taxon>
        <taxon>Folsomia</taxon>
    </lineage>
</organism>
<keyword evidence="1" id="KW-0472">Membrane</keyword>
<keyword evidence="1" id="KW-0812">Transmembrane</keyword>
<evidence type="ECO:0000313" key="3">
    <source>
        <dbReference type="Proteomes" id="UP000198287"/>
    </source>
</evidence>
<proteinExistence type="predicted"/>
<evidence type="ECO:0000256" key="1">
    <source>
        <dbReference type="SAM" id="Phobius"/>
    </source>
</evidence>
<gene>
    <name evidence="2" type="ORF">Fcan01_16875</name>
</gene>
<protein>
    <recommendedName>
        <fullName evidence="4">Gustatory receptor</fullName>
    </recommendedName>
</protein>
<name>A0A226DU50_FOLCA</name>
<comment type="caution">
    <text evidence="2">The sequence shown here is derived from an EMBL/GenBank/DDBJ whole genome shotgun (WGS) entry which is preliminary data.</text>
</comment>